<evidence type="ECO:0000313" key="7">
    <source>
        <dbReference type="Proteomes" id="UP000239366"/>
    </source>
</evidence>
<keyword evidence="3 5" id="KW-1133">Transmembrane helix</keyword>
<dbReference type="AlphaFoldDB" id="A0A2S7T7H7"/>
<comment type="caution">
    <text evidence="6">The sequence shown here is derived from an EMBL/GenBank/DDBJ whole genome shotgun (WGS) entry which is preliminary data.</text>
</comment>
<keyword evidence="2 5" id="KW-0812">Transmembrane</keyword>
<evidence type="ECO:0000256" key="4">
    <source>
        <dbReference type="ARBA" id="ARBA00023136"/>
    </source>
</evidence>
<dbReference type="EMBL" id="MQVX01000001">
    <property type="protein sequence ID" value="PQJ15406.1"/>
    <property type="molecule type" value="Genomic_DNA"/>
</dbReference>
<feature type="transmembrane region" description="Helical" evidence="5">
    <location>
        <begin position="7"/>
        <end position="23"/>
    </location>
</feature>
<protein>
    <submittedName>
        <fullName evidence="6">DoxX family protein</fullName>
    </submittedName>
</protein>
<gene>
    <name evidence="6" type="ORF">BST99_06365</name>
</gene>
<dbReference type="GO" id="GO:0016020">
    <property type="term" value="C:membrane"/>
    <property type="evidence" value="ECO:0007669"/>
    <property type="project" value="UniProtKB-SubCell"/>
</dbReference>
<dbReference type="OrthoDB" id="8161897at2"/>
<name>A0A2S7T7H7_9FLAO</name>
<dbReference type="RefSeq" id="WP_105001056.1">
    <property type="nucleotide sequence ID" value="NZ_MQVX01000001.1"/>
</dbReference>
<feature type="transmembrane region" description="Helical" evidence="5">
    <location>
        <begin position="97"/>
        <end position="116"/>
    </location>
</feature>
<sequence length="128" mass="13862">MKKYGLLILRIAVAFLLIQTLYFKLSAHPESVYIFTKVGLEPYGRIGIAIVELIAGILLLVKRTTWAGAGISVGVISGAVFMHLTKLGIEVQGDGGTLFYTAVFILIASLIILFANRKSIPIIGDKLN</sequence>
<keyword evidence="4 5" id="KW-0472">Membrane</keyword>
<organism evidence="6 7">
    <name type="scientific">Aureicoccus marinus</name>
    <dbReference type="NCBI Taxonomy" id="754435"/>
    <lineage>
        <taxon>Bacteria</taxon>
        <taxon>Pseudomonadati</taxon>
        <taxon>Bacteroidota</taxon>
        <taxon>Flavobacteriia</taxon>
        <taxon>Flavobacteriales</taxon>
        <taxon>Flavobacteriaceae</taxon>
        <taxon>Aureicoccus</taxon>
    </lineage>
</organism>
<keyword evidence="7" id="KW-1185">Reference proteome</keyword>
<evidence type="ECO:0000256" key="2">
    <source>
        <dbReference type="ARBA" id="ARBA00022692"/>
    </source>
</evidence>
<feature type="transmembrane region" description="Helical" evidence="5">
    <location>
        <begin position="66"/>
        <end position="85"/>
    </location>
</feature>
<dbReference type="InterPro" id="IPR032808">
    <property type="entry name" value="DoxX"/>
</dbReference>
<proteinExistence type="predicted"/>
<accession>A0A2S7T7H7</accession>
<evidence type="ECO:0000256" key="1">
    <source>
        <dbReference type="ARBA" id="ARBA00004141"/>
    </source>
</evidence>
<evidence type="ECO:0000256" key="5">
    <source>
        <dbReference type="SAM" id="Phobius"/>
    </source>
</evidence>
<reference evidence="7" key="1">
    <citation type="submission" date="2016-11" db="EMBL/GenBank/DDBJ databases">
        <title>Trade-off between light-utilization and light-protection in marine flavobacteria.</title>
        <authorList>
            <person name="Kumagai Y."/>
            <person name="Yoshizawa S."/>
            <person name="Kogure K."/>
        </authorList>
    </citation>
    <scope>NUCLEOTIDE SEQUENCE [LARGE SCALE GENOMIC DNA]</scope>
    <source>
        <strain evidence="7">SG-18</strain>
    </source>
</reference>
<feature type="transmembrane region" description="Helical" evidence="5">
    <location>
        <begin position="43"/>
        <end position="61"/>
    </location>
</feature>
<evidence type="ECO:0000313" key="6">
    <source>
        <dbReference type="EMBL" id="PQJ15406.1"/>
    </source>
</evidence>
<comment type="subcellular location">
    <subcellularLocation>
        <location evidence="1">Membrane</location>
        <topology evidence="1">Multi-pass membrane protein</topology>
    </subcellularLocation>
</comment>
<evidence type="ECO:0000256" key="3">
    <source>
        <dbReference type="ARBA" id="ARBA00022989"/>
    </source>
</evidence>
<dbReference type="Proteomes" id="UP000239366">
    <property type="component" value="Unassembled WGS sequence"/>
</dbReference>
<dbReference type="Pfam" id="PF07681">
    <property type="entry name" value="DoxX"/>
    <property type="match status" value="1"/>
</dbReference>